<name>A0ABT3T0Q0_9GAMM</name>
<reference evidence="5" key="1">
    <citation type="submission" date="2019-02" db="EMBL/GenBank/DDBJ databases">
        <authorList>
            <person name="Li S.-H."/>
        </authorList>
    </citation>
    <scope>NUCLEOTIDE SEQUENCE</scope>
    <source>
        <strain evidence="5">IMCC11814</strain>
    </source>
</reference>
<dbReference type="Gene3D" id="3.60.21.70">
    <property type="entry name" value="PhoD-like phosphatase"/>
    <property type="match status" value="1"/>
</dbReference>
<dbReference type="CDD" id="cd07389">
    <property type="entry name" value="MPP_PhoD"/>
    <property type="match status" value="1"/>
</dbReference>
<gene>
    <name evidence="5" type="ORF">EYC82_00495</name>
</gene>
<keyword evidence="6" id="KW-1185">Reference proteome</keyword>
<dbReference type="EMBL" id="SHNO01000001">
    <property type="protein sequence ID" value="MCX2975831.1"/>
    <property type="molecule type" value="Genomic_DNA"/>
</dbReference>
<evidence type="ECO:0000256" key="1">
    <source>
        <dbReference type="SAM" id="MobiDB-lite"/>
    </source>
</evidence>
<dbReference type="Pfam" id="PF16655">
    <property type="entry name" value="PhoD_N"/>
    <property type="match status" value="1"/>
</dbReference>
<dbReference type="Proteomes" id="UP001143304">
    <property type="component" value="Unassembled WGS sequence"/>
</dbReference>
<evidence type="ECO:0000259" key="3">
    <source>
        <dbReference type="Pfam" id="PF09423"/>
    </source>
</evidence>
<keyword evidence="2" id="KW-0732">Signal</keyword>
<dbReference type="InterPro" id="IPR038607">
    <property type="entry name" value="PhoD-like_sf"/>
</dbReference>
<dbReference type="InterPro" id="IPR032093">
    <property type="entry name" value="PhoD_N"/>
</dbReference>
<feature type="region of interest" description="Disordered" evidence="1">
    <location>
        <begin position="386"/>
        <end position="407"/>
    </location>
</feature>
<accession>A0ABT3T0Q0</accession>
<protein>
    <recommendedName>
        <fullName evidence="7">Alkaline phosphatase</fullName>
    </recommendedName>
</protein>
<dbReference type="PANTHER" id="PTHR43606:SF2">
    <property type="entry name" value="ALKALINE PHOSPHATASE FAMILY PROTEIN (AFU_ORTHOLOGUE AFUA_5G03860)"/>
    <property type="match status" value="1"/>
</dbReference>
<evidence type="ECO:0000313" key="6">
    <source>
        <dbReference type="Proteomes" id="UP001143304"/>
    </source>
</evidence>
<organism evidence="5 6">
    <name type="scientific">Candidatus Marimicrobium litorale</name>
    <dbReference type="NCBI Taxonomy" id="2518991"/>
    <lineage>
        <taxon>Bacteria</taxon>
        <taxon>Pseudomonadati</taxon>
        <taxon>Pseudomonadota</taxon>
        <taxon>Gammaproteobacteria</taxon>
        <taxon>Cellvibrionales</taxon>
        <taxon>Halieaceae</taxon>
        <taxon>Marimicrobium</taxon>
    </lineage>
</organism>
<evidence type="ECO:0000313" key="5">
    <source>
        <dbReference type="EMBL" id="MCX2975831.1"/>
    </source>
</evidence>
<evidence type="ECO:0008006" key="7">
    <source>
        <dbReference type="Google" id="ProtNLM"/>
    </source>
</evidence>
<feature type="chain" id="PRO_5047451515" description="Alkaline phosphatase" evidence="2">
    <location>
        <begin position="26"/>
        <end position="670"/>
    </location>
</feature>
<comment type="caution">
    <text evidence="5">The sequence shown here is derived from an EMBL/GenBank/DDBJ whole genome shotgun (WGS) entry which is preliminary data.</text>
</comment>
<feature type="signal peptide" evidence="2">
    <location>
        <begin position="1"/>
        <end position="25"/>
    </location>
</feature>
<feature type="domain" description="Phospholipase D N-terminal" evidence="4">
    <location>
        <begin position="42"/>
        <end position="134"/>
    </location>
</feature>
<dbReference type="PANTHER" id="PTHR43606">
    <property type="entry name" value="PHOSPHATASE, PUTATIVE (AFU_ORTHOLOGUE AFUA_6G08710)-RELATED"/>
    <property type="match status" value="1"/>
</dbReference>
<feature type="domain" description="PhoD-like phosphatase metallophosphatase" evidence="3">
    <location>
        <begin position="146"/>
        <end position="527"/>
    </location>
</feature>
<sequence length="670" mass="74045">MTLNRRHMLKLLASSTFFLSVGARASNHPATGVNLHRLAFPQGVASGDPQPDGIMLWTRAQPQGDTGSPVNLLLQLSTDKTFTETPLMEEVLQAKPETDFTVRAYVDGLSPGKHYYYRFLGAEGSASRVGRTRTAPDPDDATPVNFGFTSCQNFEQAFYGGWARMLEDDRALPEGQRLQFILHLGDFIYERCWHTRIDGSPQSRTLPPFPDGVTTDENRYAISLADYRHLYRTYLDDPHLQDARANWPFICTWDDHEFANNAFQAYSTYADKALLEPRRKQDANQAWFEYIPTVLSELKGQPAYDFIPEDVSTGDNSQRNAAAVDSLCIYRKLNWGKHVDILLTDGRSYRSPACLPTGLSKSLGLPMDTVKLVALADEGAAYNGGNPPATLPYGDGNTANAARDRAPGSMLGRQQREWLLDTLAGSTATWKLWGNAMPLIPMRLDTSSLPFLDYEDSIINIDGWAGYPHEQMILMDQVEARGISGIVSFSGDHHLHAAGTINRSASEPNTPPVAVDFTIGGIASSPVFSDIVEAARGDHGEFSRLVYREDGQELEPVWHITMLQGVLAGMTYSRSSSQALARWLGPNPANTGLQYMDTTTNGYGLARMDAKAVTVVYKALEDCTRDFETPPAIRYTARFELPAWTGDDAPELTGPIFTGEAPFPFASKEN</sequence>
<dbReference type="InterPro" id="IPR018946">
    <property type="entry name" value="PhoD-like_MPP"/>
</dbReference>
<dbReference type="Gene3D" id="2.60.40.380">
    <property type="entry name" value="Purple acid phosphatase-like, N-terminal"/>
    <property type="match status" value="1"/>
</dbReference>
<dbReference type="SUPFAM" id="SSF56300">
    <property type="entry name" value="Metallo-dependent phosphatases"/>
    <property type="match status" value="1"/>
</dbReference>
<evidence type="ECO:0000256" key="2">
    <source>
        <dbReference type="SAM" id="SignalP"/>
    </source>
</evidence>
<dbReference type="RefSeq" id="WP_279247593.1">
    <property type="nucleotide sequence ID" value="NZ_SHNO01000001.1"/>
</dbReference>
<dbReference type="Pfam" id="PF09423">
    <property type="entry name" value="PhoD"/>
    <property type="match status" value="1"/>
</dbReference>
<dbReference type="InterPro" id="IPR029052">
    <property type="entry name" value="Metallo-depent_PP-like"/>
</dbReference>
<evidence type="ECO:0000259" key="4">
    <source>
        <dbReference type="Pfam" id="PF16655"/>
    </source>
</evidence>
<proteinExistence type="predicted"/>
<dbReference type="InterPro" id="IPR052900">
    <property type="entry name" value="Phospholipid_Metab_Enz"/>
</dbReference>